<evidence type="ECO:0000313" key="3">
    <source>
        <dbReference type="Proteomes" id="UP000625283"/>
    </source>
</evidence>
<dbReference type="Proteomes" id="UP000625283">
    <property type="component" value="Unassembled WGS sequence"/>
</dbReference>
<proteinExistence type="predicted"/>
<dbReference type="PROSITE" id="PS51257">
    <property type="entry name" value="PROKAR_LIPOPROTEIN"/>
    <property type="match status" value="1"/>
</dbReference>
<evidence type="ECO:0000313" key="2">
    <source>
        <dbReference type="EMBL" id="MBL1409499.1"/>
    </source>
</evidence>
<dbReference type="Pfam" id="PF16132">
    <property type="entry name" value="DUF4843"/>
    <property type="match status" value="1"/>
</dbReference>
<keyword evidence="3" id="KW-1185">Reference proteome</keyword>
<reference evidence="2 3" key="1">
    <citation type="submission" date="2021-01" db="EMBL/GenBank/DDBJ databases">
        <title>C459-1 draft genome sequence.</title>
        <authorList>
            <person name="Zhang X.-F."/>
        </authorList>
    </citation>
    <scope>NUCLEOTIDE SEQUENCE [LARGE SCALE GENOMIC DNA]</scope>
    <source>
        <strain evidence="3">C459-1</strain>
    </source>
</reference>
<organism evidence="2 3">
    <name type="scientific">Sphingobacterium faecale</name>
    <dbReference type="NCBI Taxonomy" id="2803775"/>
    <lineage>
        <taxon>Bacteria</taxon>
        <taxon>Pseudomonadati</taxon>
        <taxon>Bacteroidota</taxon>
        <taxon>Sphingobacteriia</taxon>
        <taxon>Sphingobacteriales</taxon>
        <taxon>Sphingobacteriaceae</taxon>
        <taxon>Sphingobacterium</taxon>
    </lineage>
</organism>
<feature type="region of interest" description="Disordered" evidence="1">
    <location>
        <begin position="225"/>
        <end position="245"/>
    </location>
</feature>
<protein>
    <submittedName>
        <fullName evidence="2">DUF4843 domain-containing protein</fullName>
    </submittedName>
</protein>
<feature type="compositionally biased region" description="Basic and acidic residues" evidence="1">
    <location>
        <begin position="229"/>
        <end position="239"/>
    </location>
</feature>
<sequence>MKIVRIIIGGVLTLCIGSSCKKQDIMYYTGDDSANFWTRVQNHSFFGANEQEMAQDTVTLNVALVGKFASYDRVVRAEVVEDAADTPIEERKTTASIGQYKILPGVIPANELIGNIKVIVKNTSDLADGDLKIRLKMVESEFFKVGLRENNYMDLKWSRLVLQPVTWGAMRVFFCATYSSQVYRIFMEVTGMKELYYFEGKVSAEEATVMGVKFAKRVRELSEQQGKPLVHDDGPKKGEPIIPVY</sequence>
<accession>A0ABS1R4L3</accession>
<dbReference type="RefSeq" id="WP_202103256.1">
    <property type="nucleotide sequence ID" value="NZ_JAERTY010000006.1"/>
</dbReference>
<name>A0ABS1R4L3_9SPHI</name>
<gene>
    <name evidence="2" type="ORF">JKG61_12115</name>
</gene>
<dbReference type="EMBL" id="JAERTY010000006">
    <property type="protein sequence ID" value="MBL1409499.1"/>
    <property type="molecule type" value="Genomic_DNA"/>
</dbReference>
<comment type="caution">
    <text evidence="2">The sequence shown here is derived from an EMBL/GenBank/DDBJ whole genome shotgun (WGS) entry which is preliminary data.</text>
</comment>
<dbReference type="InterPro" id="IPR032299">
    <property type="entry name" value="DUF4843"/>
</dbReference>
<evidence type="ECO:0000256" key="1">
    <source>
        <dbReference type="SAM" id="MobiDB-lite"/>
    </source>
</evidence>